<evidence type="ECO:0000313" key="9">
    <source>
        <dbReference type="Proteomes" id="UP000319130"/>
    </source>
</evidence>
<sequence length="63" mass="7299">MEDLSLHILDIVENSIRALAKRVKIRIDENIEKDWLTVQIEDNGQGMDKETVKKAVDPFFTTK</sequence>
<dbReference type="PANTHER" id="PTHR43065">
    <property type="entry name" value="SENSOR HISTIDINE KINASE"/>
    <property type="match status" value="1"/>
</dbReference>
<reference evidence="8 9" key="1">
    <citation type="submission" date="2019-03" db="EMBL/GenBank/DDBJ databases">
        <title>Metabolic potential of uncultured bacteria and archaea associated with petroleum seepage in deep-sea sediments.</title>
        <authorList>
            <person name="Dong X."/>
            <person name="Hubert C."/>
        </authorList>
    </citation>
    <scope>NUCLEOTIDE SEQUENCE [LARGE SCALE GENOMIC DNA]</scope>
    <source>
        <strain evidence="8">E29_bin52</strain>
    </source>
</reference>
<evidence type="ECO:0000256" key="5">
    <source>
        <dbReference type="ARBA" id="ARBA00022840"/>
    </source>
</evidence>
<name>A0A523VWK7_UNCAE</name>
<dbReference type="GO" id="GO:0000160">
    <property type="term" value="P:phosphorelay signal transduction system"/>
    <property type="evidence" value="ECO:0007669"/>
    <property type="project" value="UniProtKB-KW"/>
</dbReference>
<dbReference type="Proteomes" id="UP000319130">
    <property type="component" value="Unassembled WGS sequence"/>
</dbReference>
<evidence type="ECO:0000313" key="8">
    <source>
        <dbReference type="EMBL" id="TET59155.1"/>
    </source>
</evidence>
<dbReference type="AlphaFoldDB" id="A0A523VWK7"/>
<evidence type="ECO:0000256" key="4">
    <source>
        <dbReference type="ARBA" id="ARBA00022777"/>
    </source>
</evidence>
<proteinExistence type="predicted"/>
<keyword evidence="6" id="KW-0902">Two-component regulatory system</keyword>
<dbReference type="InterPro" id="IPR003594">
    <property type="entry name" value="HATPase_dom"/>
</dbReference>
<organism evidence="8 9">
    <name type="scientific">Aerophobetes bacterium</name>
    <dbReference type="NCBI Taxonomy" id="2030807"/>
    <lineage>
        <taxon>Bacteria</taxon>
        <taxon>Candidatus Aerophobota</taxon>
    </lineage>
</organism>
<feature type="non-terminal residue" evidence="8">
    <location>
        <position position="63"/>
    </location>
</feature>
<feature type="domain" description="Histidine kinase/HSP90-like ATPase" evidence="7">
    <location>
        <begin position="6"/>
        <end position="61"/>
    </location>
</feature>
<protein>
    <submittedName>
        <fullName evidence="8">ATP-binding protein</fullName>
    </submittedName>
</protein>
<dbReference type="EMBL" id="SOIZ01000376">
    <property type="protein sequence ID" value="TET59155.1"/>
    <property type="molecule type" value="Genomic_DNA"/>
</dbReference>
<evidence type="ECO:0000259" key="7">
    <source>
        <dbReference type="Pfam" id="PF02518"/>
    </source>
</evidence>
<evidence type="ECO:0000256" key="2">
    <source>
        <dbReference type="ARBA" id="ARBA00022679"/>
    </source>
</evidence>
<keyword evidence="5 8" id="KW-0067">ATP-binding</keyword>
<comment type="caution">
    <text evidence="8">The sequence shown here is derived from an EMBL/GenBank/DDBJ whole genome shotgun (WGS) entry which is preliminary data.</text>
</comment>
<gene>
    <name evidence="8" type="ORF">E3J48_08185</name>
</gene>
<dbReference type="PANTHER" id="PTHR43065:SF10">
    <property type="entry name" value="PEROXIDE STRESS-ACTIVATED HISTIDINE KINASE MAK3"/>
    <property type="match status" value="1"/>
</dbReference>
<dbReference type="GO" id="GO:0005524">
    <property type="term" value="F:ATP binding"/>
    <property type="evidence" value="ECO:0007669"/>
    <property type="project" value="UniProtKB-KW"/>
</dbReference>
<dbReference type="Pfam" id="PF02518">
    <property type="entry name" value="HATPase_c"/>
    <property type="match status" value="1"/>
</dbReference>
<evidence type="ECO:0000256" key="3">
    <source>
        <dbReference type="ARBA" id="ARBA00022741"/>
    </source>
</evidence>
<keyword evidence="2" id="KW-0808">Transferase</keyword>
<dbReference type="SUPFAM" id="SSF55874">
    <property type="entry name" value="ATPase domain of HSP90 chaperone/DNA topoisomerase II/histidine kinase"/>
    <property type="match status" value="1"/>
</dbReference>
<dbReference type="GO" id="GO:0016301">
    <property type="term" value="F:kinase activity"/>
    <property type="evidence" value="ECO:0007669"/>
    <property type="project" value="UniProtKB-KW"/>
</dbReference>
<dbReference type="InterPro" id="IPR036890">
    <property type="entry name" value="HATPase_C_sf"/>
</dbReference>
<keyword evidence="1" id="KW-0597">Phosphoprotein</keyword>
<accession>A0A523VWK7</accession>
<evidence type="ECO:0000256" key="6">
    <source>
        <dbReference type="ARBA" id="ARBA00023012"/>
    </source>
</evidence>
<dbReference type="Gene3D" id="3.30.565.10">
    <property type="entry name" value="Histidine kinase-like ATPase, C-terminal domain"/>
    <property type="match status" value="1"/>
</dbReference>
<keyword evidence="3" id="KW-0547">Nucleotide-binding</keyword>
<evidence type="ECO:0000256" key="1">
    <source>
        <dbReference type="ARBA" id="ARBA00022553"/>
    </source>
</evidence>
<keyword evidence="4" id="KW-0418">Kinase</keyword>